<accession>A0A1Q3AI19</accession>
<evidence type="ECO:0000313" key="3">
    <source>
        <dbReference type="Proteomes" id="UP000187013"/>
    </source>
</evidence>
<dbReference type="AlphaFoldDB" id="A0A1Q3AI19"/>
<comment type="caution">
    <text evidence="2">The sequence shown here is derived from an EMBL/GenBank/DDBJ whole genome shotgun (WGS) entry which is preliminary data.</text>
</comment>
<gene>
    <name evidence="2" type="ORF">ZYGR_0AS06850</name>
</gene>
<proteinExistence type="predicted"/>
<evidence type="ECO:0000313" key="2">
    <source>
        <dbReference type="EMBL" id="GAV55361.1"/>
    </source>
</evidence>
<dbReference type="Pfam" id="PF11603">
    <property type="entry name" value="Sir1"/>
    <property type="match status" value="1"/>
</dbReference>
<feature type="domain" description="Sir1 ORC-binding" evidence="1">
    <location>
        <begin position="283"/>
        <end position="397"/>
    </location>
</feature>
<evidence type="ECO:0000259" key="1">
    <source>
        <dbReference type="Pfam" id="PF11603"/>
    </source>
</evidence>
<dbReference type="InterPro" id="IPR037240">
    <property type="entry name" value="ORC1-binding_dom"/>
</dbReference>
<protein>
    <recommendedName>
        <fullName evidence="1">Sir1 ORC-binding domain-containing protein</fullName>
    </recommendedName>
</protein>
<sequence length="462" mass="54650">MKEYPVITVPKGQFIVIDGFLVKLGADERESNEIFLRDARNLLTFEGWNILRNSYYPDALIKLKEIRSNFYLTDNPSFFNLMRNKISVIFIKNQGRFYCRRVDSNKSTHEALSIKVGDKSQRVKYIVCDKPTNRLDYSTDELYAQQNQDLEEIKSSLFKNAPPMVNVDNENAILDNVMFISEDKLRKLKRYPIRKTHLRRIERQESEKRLATLWELKEKLLNICFESCFWQLERLRSKCHRKDLQTKFEDCKDQIRTNLLDINDAYFPLLIQEWFATFPLLAKINENYGIVDRLVIDLPARCIVDPETIEWSLKEEEFLRTKNLMDWNALKLLRGPIPIHNTVLFDHVNWEVKKFLKDHHGHITVAEDDNVNSTNTNPIVCRCIAINLKGFGIKYLYESVDDKSTFYRPQLPPQSFKPPKDVGDKKHNKLMRNLSFFVSYGGLRTLYIKTFEQFRTMHNETH</sequence>
<dbReference type="InterPro" id="IPR021646">
    <property type="entry name" value="Sir1_ORC-binding"/>
</dbReference>
<dbReference type="Proteomes" id="UP000187013">
    <property type="component" value="Unassembled WGS sequence"/>
</dbReference>
<organism evidence="2 3">
    <name type="scientific">Zygosaccharomyces rouxii</name>
    <dbReference type="NCBI Taxonomy" id="4956"/>
    <lineage>
        <taxon>Eukaryota</taxon>
        <taxon>Fungi</taxon>
        <taxon>Dikarya</taxon>
        <taxon>Ascomycota</taxon>
        <taxon>Saccharomycotina</taxon>
        <taxon>Saccharomycetes</taxon>
        <taxon>Saccharomycetales</taxon>
        <taxon>Saccharomycetaceae</taxon>
        <taxon>Zygosaccharomyces</taxon>
    </lineage>
</organism>
<dbReference type="SUPFAM" id="SSF144005">
    <property type="entry name" value="ORC1-binding domain"/>
    <property type="match status" value="1"/>
</dbReference>
<dbReference type="OrthoDB" id="4055336at2759"/>
<name>A0A1Q3AI19_ZYGRO</name>
<reference evidence="2 3" key="1">
    <citation type="submission" date="2016-08" db="EMBL/GenBank/DDBJ databases">
        <title>Draft genome sequence of allopolyploid Zygosaccharomyces rouxii.</title>
        <authorList>
            <person name="Watanabe J."/>
            <person name="Uehara K."/>
            <person name="Mogi Y."/>
            <person name="Tsukioka Y."/>
        </authorList>
    </citation>
    <scope>NUCLEOTIDE SEQUENCE [LARGE SCALE GENOMIC DNA]</scope>
    <source>
        <strain evidence="2 3">NBRC 110957</strain>
    </source>
</reference>
<dbReference type="EMBL" id="BDGX01000045">
    <property type="protein sequence ID" value="GAV55361.1"/>
    <property type="molecule type" value="Genomic_DNA"/>
</dbReference>